<dbReference type="OrthoDB" id="3298842at2"/>
<dbReference type="Gene3D" id="3.30.1390.10">
    <property type="match status" value="1"/>
</dbReference>
<dbReference type="InterPro" id="IPR014719">
    <property type="entry name" value="Ribosomal_bL12_C/ClpS-like"/>
</dbReference>
<comment type="caution">
    <text evidence="1">The sequence shown here is derived from an EMBL/GenBank/DDBJ whole genome shotgun (WGS) entry which is preliminary data.</text>
</comment>
<evidence type="ECO:0000313" key="1">
    <source>
        <dbReference type="EMBL" id="TNH28066.1"/>
    </source>
</evidence>
<organism evidence="1 2">
    <name type="scientific">Micromonospora orduensis</name>
    <dbReference type="NCBI Taxonomy" id="1420891"/>
    <lineage>
        <taxon>Bacteria</taxon>
        <taxon>Bacillati</taxon>
        <taxon>Actinomycetota</taxon>
        <taxon>Actinomycetes</taxon>
        <taxon>Micromonosporales</taxon>
        <taxon>Micromonosporaceae</taxon>
        <taxon>Micromonospora</taxon>
    </lineage>
</organism>
<dbReference type="EMBL" id="VDFY01000162">
    <property type="protein sequence ID" value="TNH28066.1"/>
    <property type="molecule type" value="Genomic_DNA"/>
</dbReference>
<sequence>MARRDRGSVWLVAHLGIAVPVDPEVVRHLENGRTIEAVRAYRRQTGAGLVEAKQAVDRIVGGSSSSGIATFVRQVRAVGSPGTSGGGFTGFRSRVANGS</sequence>
<dbReference type="AlphaFoldDB" id="A0A5C4QQX6"/>
<dbReference type="Proteomes" id="UP000306145">
    <property type="component" value="Unassembled WGS sequence"/>
</dbReference>
<name>A0A5C4QQX6_9ACTN</name>
<reference evidence="1 2" key="1">
    <citation type="submission" date="2019-06" db="EMBL/GenBank/DDBJ databases">
        <title>Micromonospora ordensis sp. nov., isolated from deep marine sediment.</title>
        <authorList>
            <person name="Veyisoglu A."/>
            <person name="Carro L."/>
            <person name="Klenk H.-P."/>
            <person name="Sahin N."/>
        </authorList>
    </citation>
    <scope>NUCLEOTIDE SEQUENCE [LARGE SCALE GENOMIC DNA]</scope>
    <source>
        <strain evidence="1 2">S2509</strain>
    </source>
</reference>
<evidence type="ECO:0000313" key="2">
    <source>
        <dbReference type="Proteomes" id="UP000306145"/>
    </source>
</evidence>
<proteinExistence type="predicted"/>
<keyword evidence="2" id="KW-1185">Reference proteome</keyword>
<dbReference type="RefSeq" id="WP_139585298.1">
    <property type="nucleotide sequence ID" value="NZ_VDFY01000162.1"/>
</dbReference>
<evidence type="ECO:0008006" key="3">
    <source>
        <dbReference type="Google" id="ProtNLM"/>
    </source>
</evidence>
<accession>A0A5C4QQX6</accession>
<protein>
    <recommendedName>
        <fullName evidence="3">Ribosomal protein L7/L12 C-terminal domain-containing protein</fullName>
    </recommendedName>
</protein>
<gene>
    <name evidence="1" type="ORF">FHG89_16635</name>
</gene>